<dbReference type="InterPro" id="IPR027417">
    <property type="entry name" value="P-loop_NTPase"/>
</dbReference>
<dbReference type="PANTHER" id="PTHR19229">
    <property type="entry name" value="ATP-BINDING CASSETTE TRANSPORTER SUBFAMILY A ABCA"/>
    <property type="match status" value="1"/>
</dbReference>
<protein>
    <submittedName>
        <fullName evidence="8">ATP-binding cassette sub-family A member 1</fullName>
    </submittedName>
</protein>
<evidence type="ECO:0000256" key="4">
    <source>
        <dbReference type="ARBA" id="ARBA00023136"/>
    </source>
</evidence>
<proteinExistence type="predicted"/>
<evidence type="ECO:0000313" key="9">
    <source>
        <dbReference type="Proteomes" id="UP000324091"/>
    </source>
</evidence>
<dbReference type="PROSITE" id="PS50893">
    <property type="entry name" value="ABC_TRANSPORTER_2"/>
    <property type="match status" value="1"/>
</dbReference>
<dbReference type="GO" id="GO:0005524">
    <property type="term" value="F:ATP binding"/>
    <property type="evidence" value="ECO:0007669"/>
    <property type="project" value="UniProtKB-KW"/>
</dbReference>
<dbReference type="InterPro" id="IPR026082">
    <property type="entry name" value="ABCA"/>
</dbReference>
<feature type="domain" description="ABC transporter" evidence="7">
    <location>
        <begin position="292"/>
        <end position="520"/>
    </location>
</feature>
<sequence>MEADVLVRWCVSPDGSAGHPGGGDVILRAASSTDVVVSICVIFAMSFIPASFVLFLIQERVSKAKHLQFVSGVNPTVYWLANFTWDMCNYIIPCFIVIVIFLCFQQKAYVSPPNLPALILLLLLYGWSITPLMYPASFVFSVPSTAYVVLTCINLFIGINGSVATFVMELFDDENVAYTNDIVKQVLLIFPHFCLGRGLIDMAKNQAMATLFIGFGEDRFQDPLGWDMVGKNLCAMAIQGAVMFAATILIQYRFFCKPRLVSVAPLPAEDEDVDVARERRRVHEGWAQDDLLRVCDLTKVYPRKSTPAVDRLCVGVPAAECFGLLGINGAGKTTTFKMLTGDIPVSSGEAFLSGYSIRTQMRDVHQNLGYCPQFDAIDELLTGQEHLEFYARLRGVPENEVTMVAEWGIQKLGLVKYANKSAGTYSGGNKRKLSTAMALIGSPPVIFLVSQREGPAPGFLPVTQGDVQEEKPLGAAAGVVLPRRPPTERSRLRPAGGLLEKEPPRCAVGVWLSRPNRRGLWRLSSSTALPRGILEAERPAGTPPSAGARDDAPHLAPPTQADDEPTTGMDPKARRFLWDCILSIIKEGRSVVLTSHSMEECEALCTRMAIMVNGRFKCLGSIQHLKSR</sequence>
<comment type="caution">
    <text evidence="8">The sequence shown here is derived from an EMBL/GenBank/DDBJ whole genome shotgun (WGS) entry which is preliminary data.</text>
</comment>
<evidence type="ECO:0000256" key="1">
    <source>
        <dbReference type="ARBA" id="ARBA00004141"/>
    </source>
</evidence>
<dbReference type="InterPro" id="IPR003439">
    <property type="entry name" value="ABC_transporter-like_ATP-bd"/>
</dbReference>
<organism evidence="8 9">
    <name type="scientific">Takifugu flavidus</name>
    <name type="common">sansaifugu</name>
    <dbReference type="NCBI Taxonomy" id="433684"/>
    <lineage>
        <taxon>Eukaryota</taxon>
        <taxon>Metazoa</taxon>
        <taxon>Chordata</taxon>
        <taxon>Craniata</taxon>
        <taxon>Vertebrata</taxon>
        <taxon>Euteleostomi</taxon>
        <taxon>Actinopterygii</taxon>
        <taxon>Neopterygii</taxon>
        <taxon>Teleostei</taxon>
        <taxon>Neoteleostei</taxon>
        <taxon>Acanthomorphata</taxon>
        <taxon>Eupercaria</taxon>
        <taxon>Tetraodontiformes</taxon>
        <taxon>Tetradontoidea</taxon>
        <taxon>Tetraodontidae</taxon>
        <taxon>Takifugu</taxon>
    </lineage>
</organism>
<dbReference type="EMBL" id="RHFK02000016">
    <property type="protein sequence ID" value="TWW63138.1"/>
    <property type="molecule type" value="Genomic_DNA"/>
</dbReference>
<keyword evidence="4 6" id="KW-0472">Membrane</keyword>
<dbReference type="GO" id="GO:0016887">
    <property type="term" value="F:ATP hydrolysis activity"/>
    <property type="evidence" value="ECO:0007669"/>
    <property type="project" value="InterPro"/>
</dbReference>
<gene>
    <name evidence="8" type="ORF">D4764_03G0001460</name>
</gene>
<evidence type="ECO:0000256" key="6">
    <source>
        <dbReference type="SAM" id="Phobius"/>
    </source>
</evidence>
<dbReference type="PANTHER" id="PTHR19229:SF234">
    <property type="entry name" value="ATP-BINDING CASSETTE SUB-FAMILY A MEMBER 1-LIKE"/>
    <property type="match status" value="1"/>
</dbReference>
<dbReference type="Proteomes" id="UP000324091">
    <property type="component" value="Chromosome 3"/>
</dbReference>
<dbReference type="Pfam" id="PF12698">
    <property type="entry name" value="ABC2_membrane_3"/>
    <property type="match status" value="1"/>
</dbReference>
<evidence type="ECO:0000256" key="2">
    <source>
        <dbReference type="ARBA" id="ARBA00022692"/>
    </source>
</evidence>
<dbReference type="Gene3D" id="3.40.50.300">
    <property type="entry name" value="P-loop containing nucleotide triphosphate hydrolases"/>
    <property type="match status" value="1"/>
</dbReference>
<dbReference type="AlphaFoldDB" id="A0A5C6N8N0"/>
<feature type="transmembrane region" description="Helical" evidence="6">
    <location>
        <begin position="35"/>
        <end position="57"/>
    </location>
</feature>
<feature type="region of interest" description="Disordered" evidence="5">
    <location>
        <begin position="534"/>
        <end position="570"/>
    </location>
</feature>
<dbReference type="SUPFAM" id="SSF52540">
    <property type="entry name" value="P-loop containing nucleoside triphosphate hydrolases"/>
    <property type="match status" value="2"/>
</dbReference>
<feature type="transmembrane region" description="Helical" evidence="6">
    <location>
        <begin position="146"/>
        <end position="168"/>
    </location>
</feature>
<feature type="transmembrane region" description="Helical" evidence="6">
    <location>
        <begin position="77"/>
        <end position="103"/>
    </location>
</feature>
<evidence type="ECO:0000313" key="8">
    <source>
        <dbReference type="EMBL" id="TWW63138.1"/>
    </source>
</evidence>
<keyword evidence="2 6" id="KW-0812">Transmembrane</keyword>
<evidence type="ECO:0000256" key="5">
    <source>
        <dbReference type="SAM" id="MobiDB-lite"/>
    </source>
</evidence>
<dbReference type="InterPro" id="IPR013525">
    <property type="entry name" value="ABC2_TM"/>
</dbReference>
<dbReference type="GO" id="GO:0140359">
    <property type="term" value="F:ABC-type transporter activity"/>
    <property type="evidence" value="ECO:0007669"/>
    <property type="project" value="InterPro"/>
</dbReference>
<dbReference type="GO" id="GO:0005319">
    <property type="term" value="F:lipid transporter activity"/>
    <property type="evidence" value="ECO:0007669"/>
    <property type="project" value="TreeGrafter"/>
</dbReference>
<dbReference type="CDD" id="cd03263">
    <property type="entry name" value="ABC_subfamily_A"/>
    <property type="match status" value="1"/>
</dbReference>
<evidence type="ECO:0000259" key="7">
    <source>
        <dbReference type="PROSITE" id="PS50893"/>
    </source>
</evidence>
<keyword evidence="3 6" id="KW-1133">Transmembrane helix</keyword>
<comment type="subcellular location">
    <subcellularLocation>
        <location evidence="1">Membrane</location>
        <topology evidence="1">Multi-pass membrane protein</topology>
    </subcellularLocation>
</comment>
<reference evidence="8 9" key="1">
    <citation type="submission" date="2019-04" db="EMBL/GenBank/DDBJ databases">
        <title>Chromosome genome assembly for Takifugu flavidus.</title>
        <authorList>
            <person name="Xiao S."/>
        </authorList>
    </citation>
    <scope>NUCLEOTIDE SEQUENCE [LARGE SCALE GENOMIC DNA]</scope>
    <source>
        <strain evidence="8">HTHZ2018</strain>
        <tissue evidence="8">Muscle</tissue>
    </source>
</reference>
<accession>A0A5C6N8N0</accession>
<dbReference type="Pfam" id="PF00005">
    <property type="entry name" value="ABC_tran"/>
    <property type="match status" value="1"/>
</dbReference>
<keyword evidence="8" id="KW-0067">ATP-binding</keyword>
<keyword evidence="8" id="KW-0547">Nucleotide-binding</keyword>
<feature type="transmembrane region" description="Helical" evidence="6">
    <location>
        <begin position="233"/>
        <end position="255"/>
    </location>
</feature>
<evidence type="ECO:0000256" key="3">
    <source>
        <dbReference type="ARBA" id="ARBA00022989"/>
    </source>
</evidence>
<keyword evidence="9" id="KW-1185">Reference proteome</keyword>
<name>A0A5C6N8N0_9TELE</name>
<dbReference type="GO" id="GO:0016020">
    <property type="term" value="C:membrane"/>
    <property type="evidence" value="ECO:0007669"/>
    <property type="project" value="UniProtKB-SubCell"/>
</dbReference>
<feature type="transmembrane region" description="Helical" evidence="6">
    <location>
        <begin position="115"/>
        <end position="134"/>
    </location>
</feature>